<evidence type="ECO:0000256" key="7">
    <source>
        <dbReference type="ARBA" id="ARBA00023242"/>
    </source>
</evidence>
<dbReference type="Gene3D" id="1.10.10.60">
    <property type="entry name" value="Homeodomain-like"/>
    <property type="match status" value="1"/>
</dbReference>
<evidence type="ECO:0000259" key="11">
    <source>
        <dbReference type="PROSITE" id="PS50071"/>
    </source>
</evidence>
<dbReference type="GO" id="GO:0005634">
    <property type="term" value="C:nucleus"/>
    <property type="evidence" value="ECO:0007669"/>
    <property type="project" value="UniProtKB-SubCell"/>
</dbReference>
<organism evidence="12 13">
    <name type="scientific">Castanea mollissima</name>
    <name type="common">Chinese chestnut</name>
    <dbReference type="NCBI Taxonomy" id="60419"/>
    <lineage>
        <taxon>Eukaryota</taxon>
        <taxon>Viridiplantae</taxon>
        <taxon>Streptophyta</taxon>
        <taxon>Embryophyta</taxon>
        <taxon>Tracheophyta</taxon>
        <taxon>Spermatophyta</taxon>
        <taxon>Magnoliopsida</taxon>
        <taxon>eudicotyledons</taxon>
        <taxon>Gunneridae</taxon>
        <taxon>Pentapetalae</taxon>
        <taxon>rosids</taxon>
        <taxon>fabids</taxon>
        <taxon>Fagales</taxon>
        <taxon>Fagaceae</taxon>
        <taxon>Castanea</taxon>
    </lineage>
</organism>
<dbReference type="GO" id="GO:0043565">
    <property type="term" value="F:sequence-specific DNA binding"/>
    <property type="evidence" value="ECO:0007669"/>
    <property type="project" value="InterPro"/>
</dbReference>
<proteinExistence type="inferred from homology"/>
<evidence type="ECO:0000256" key="6">
    <source>
        <dbReference type="ARBA" id="ARBA00023163"/>
    </source>
</evidence>
<dbReference type="PROSITE" id="PS50071">
    <property type="entry name" value="HOMEOBOX_2"/>
    <property type="match status" value="1"/>
</dbReference>
<feature type="compositionally biased region" description="Low complexity" evidence="10">
    <location>
        <begin position="204"/>
        <end position="214"/>
    </location>
</feature>
<dbReference type="Pfam" id="PF00046">
    <property type="entry name" value="Homeodomain"/>
    <property type="match status" value="1"/>
</dbReference>
<evidence type="ECO:0000313" key="13">
    <source>
        <dbReference type="Proteomes" id="UP000737018"/>
    </source>
</evidence>
<dbReference type="InterPro" id="IPR009057">
    <property type="entry name" value="Homeodomain-like_sf"/>
</dbReference>
<keyword evidence="4 8" id="KW-0238">DNA-binding</keyword>
<dbReference type="SUPFAM" id="SSF46689">
    <property type="entry name" value="Homeodomain-like"/>
    <property type="match status" value="1"/>
</dbReference>
<evidence type="ECO:0000256" key="1">
    <source>
        <dbReference type="ARBA" id="ARBA00004123"/>
    </source>
</evidence>
<comment type="caution">
    <text evidence="12">The sequence shown here is derived from an EMBL/GenBank/DDBJ whole genome shotgun (WGS) entry which is preliminary data.</text>
</comment>
<feature type="DNA-binding region" description="Homeobox" evidence="8">
    <location>
        <begin position="63"/>
        <end position="122"/>
    </location>
</feature>
<dbReference type="InterPro" id="IPR003106">
    <property type="entry name" value="Leu_zip_homeo"/>
</dbReference>
<keyword evidence="6" id="KW-0804">Transcription</keyword>
<keyword evidence="3" id="KW-0805">Transcription regulation</keyword>
<accession>A0A8J4RMC1</accession>
<dbReference type="OrthoDB" id="6159439at2759"/>
<evidence type="ECO:0000256" key="3">
    <source>
        <dbReference type="ARBA" id="ARBA00023015"/>
    </source>
</evidence>
<dbReference type="AlphaFoldDB" id="A0A8J4RMC1"/>
<dbReference type="PROSITE" id="PS00027">
    <property type="entry name" value="HOMEOBOX_1"/>
    <property type="match status" value="1"/>
</dbReference>
<dbReference type="GO" id="GO:0000981">
    <property type="term" value="F:DNA-binding transcription factor activity, RNA polymerase II-specific"/>
    <property type="evidence" value="ECO:0007669"/>
    <property type="project" value="InterPro"/>
</dbReference>
<dbReference type="InterPro" id="IPR017970">
    <property type="entry name" value="Homeobox_CS"/>
</dbReference>
<dbReference type="Proteomes" id="UP000737018">
    <property type="component" value="Unassembled WGS sequence"/>
</dbReference>
<dbReference type="FunFam" id="1.10.10.60:FF:000577">
    <property type="entry name" value="Homeobox-leucine zipper protein 18"/>
    <property type="match status" value="1"/>
</dbReference>
<keyword evidence="7 8" id="KW-0539">Nucleus</keyword>
<evidence type="ECO:0000256" key="9">
    <source>
        <dbReference type="RuleBase" id="RU000682"/>
    </source>
</evidence>
<gene>
    <name evidence="12" type="ORF">CMV_008632</name>
</gene>
<dbReference type="Pfam" id="PF02183">
    <property type="entry name" value="HALZ"/>
    <property type="match status" value="1"/>
</dbReference>
<sequence length="224" mass="25211">MAVLPSSSSALELTMSMPGFASSSSLPSSVRDLDINQVPSIGAEEDWITMNMDDEEESSNGGPPRKKLRLTKEQSRLLEESFRQNHTLNPKQKEALAMQLKLRPRQVEVWFQNRRARSKLKQTEMECEYLKRWFGSLTEQNRRLQREVEELRAMKVGPPTVISPHSCEPLPASTLTMCPRCERVTTTNLEKGPIKTAITTPTTTTMSTKVTTSTLQSRQSPAAC</sequence>
<dbReference type="InterPro" id="IPR001356">
    <property type="entry name" value="HD"/>
</dbReference>
<evidence type="ECO:0000256" key="5">
    <source>
        <dbReference type="ARBA" id="ARBA00023155"/>
    </source>
</evidence>
<evidence type="ECO:0000256" key="2">
    <source>
        <dbReference type="ARBA" id="ARBA00006074"/>
    </source>
</evidence>
<evidence type="ECO:0000256" key="10">
    <source>
        <dbReference type="SAM" id="MobiDB-lite"/>
    </source>
</evidence>
<evidence type="ECO:0000313" key="12">
    <source>
        <dbReference type="EMBL" id="KAF3967367.1"/>
    </source>
</evidence>
<keyword evidence="13" id="KW-1185">Reference proteome</keyword>
<name>A0A8J4RMC1_9ROSI</name>
<comment type="similarity">
    <text evidence="2">Belongs to the HD-ZIP homeobox family. Class II subfamily.</text>
</comment>
<feature type="compositionally biased region" description="Polar residues" evidence="10">
    <location>
        <begin position="215"/>
        <end position="224"/>
    </location>
</feature>
<feature type="region of interest" description="Disordered" evidence="10">
    <location>
        <begin position="204"/>
        <end position="224"/>
    </location>
</feature>
<evidence type="ECO:0000256" key="4">
    <source>
        <dbReference type="ARBA" id="ARBA00023125"/>
    </source>
</evidence>
<evidence type="ECO:0000256" key="8">
    <source>
        <dbReference type="PROSITE-ProRule" id="PRU00108"/>
    </source>
</evidence>
<comment type="subcellular location">
    <subcellularLocation>
        <location evidence="1 8 9">Nucleus</location>
    </subcellularLocation>
</comment>
<dbReference type="CDD" id="cd00086">
    <property type="entry name" value="homeodomain"/>
    <property type="match status" value="1"/>
</dbReference>
<protein>
    <recommendedName>
        <fullName evidence="11">Homeobox domain-containing protein</fullName>
    </recommendedName>
</protein>
<reference evidence="12" key="1">
    <citation type="submission" date="2020-03" db="EMBL/GenBank/DDBJ databases">
        <title>Castanea mollissima Vanexum genome sequencing.</title>
        <authorList>
            <person name="Staton M."/>
        </authorList>
    </citation>
    <scope>NUCLEOTIDE SEQUENCE</scope>
    <source>
        <tissue evidence="12">Leaf</tissue>
    </source>
</reference>
<dbReference type="SMART" id="SM00389">
    <property type="entry name" value="HOX"/>
    <property type="match status" value="1"/>
</dbReference>
<dbReference type="PANTHER" id="PTHR45714">
    <property type="entry name" value="HOMEOBOX-LEUCINE ZIPPER PROTEIN HAT14"/>
    <property type="match status" value="1"/>
</dbReference>
<keyword evidence="5 8" id="KW-0371">Homeobox</keyword>
<dbReference type="EMBL" id="JRKL02000909">
    <property type="protein sequence ID" value="KAF3967367.1"/>
    <property type="molecule type" value="Genomic_DNA"/>
</dbReference>
<dbReference type="SMART" id="SM00340">
    <property type="entry name" value="HALZ"/>
    <property type="match status" value="1"/>
</dbReference>
<dbReference type="InterPro" id="IPR050762">
    <property type="entry name" value="HD-ZIP_Homeobox_LZ_Class_II"/>
</dbReference>
<dbReference type="PANTHER" id="PTHR45714:SF8">
    <property type="entry name" value="HOMEOBOX-LEUCINE ZIPPER PROTEIN ATHB-17"/>
    <property type="match status" value="1"/>
</dbReference>
<feature type="domain" description="Homeobox" evidence="11">
    <location>
        <begin position="61"/>
        <end position="121"/>
    </location>
</feature>